<dbReference type="eggNOG" id="ENOG502R3DJ">
    <property type="taxonomic scope" value="Eukaryota"/>
</dbReference>
<dbReference type="Gramene" id="OB10G23110.1">
    <property type="protein sequence ID" value="OB10G23110.1"/>
    <property type="gene ID" value="OB10G23110"/>
</dbReference>
<dbReference type="HOGENOM" id="CLU_046928_1_0_1"/>
<evidence type="ECO:0000313" key="4">
    <source>
        <dbReference type="Proteomes" id="UP000006038"/>
    </source>
</evidence>
<reference evidence="3" key="2">
    <citation type="submission" date="2013-04" db="UniProtKB">
        <authorList>
            <consortium name="EnsemblPlants"/>
        </authorList>
    </citation>
    <scope>IDENTIFICATION</scope>
</reference>
<reference evidence="3" key="1">
    <citation type="journal article" date="2013" name="Nat. Commun.">
        <title>Whole-genome sequencing of Oryza brachyantha reveals mechanisms underlying Oryza genome evolution.</title>
        <authorList>
            <person name="Chen J."/>
            <person name="Huang Q."/>
            <person name="Gao D."/>
            <person name="Wang J."/>
            <person name="Lang Y."/>
            <person name="Liu T."/>
            <person name="Li B."/>
            <person name="Bai Z."/>
            <person name="Luis Goicoechea J."/>
            <person name="Liang C."/>
            <person name="Chen C."/>
            <person name="Zhang W."/>
            <person name="Sun S."/>
            <person name="Liao Y."/>
            <person name="Zhang X."/>
            <person name="Yang L."/>
            <person name="Song C."/>
            <person name="Wang M."/>
            <person name="Shi J."/>
            <person name="Liu G."/>
            <person name="Liu J."/>
            <person name="Zhou H."/>
            <person name="Zhou W."/>
            <person name="Yu Q."/>
            <person name="An N."/>
            <person name="Chen Y."/>
            <person name="Cai Q."/>
            <person name="Wang B."/>
            <person name="Liu B."/>
            <person name="Min J."/>
            <person name="Huang Y."/>
            <person name="Wu H."/>
            <person name="Li Z."/>
            <person name="Zhang Y."/>
            <person name="Yin Y."/>
            <person name="Song W."/>
            <person name="Jiang J."/>
            <person name="Jackson S.A."/>
            <person name="Wing R.A."/>
            <person name="Wang J."/>
            <person name="Chen M."/>
        </authorList>
    </citation>
    <scope>NUCLEOTIDE SEQUENCE [LARGE SCALE GENOMIC DNA]</scope>
    <source>
        <strain evidence="3">cv. IRGC 101232</strain>
    </source>
</reference>
<name>J3N463_ORYBR</name>
<dbReference type="OMA" id="RICICEL"/>
<feature type="region of interest" description="Disordered" evidence="1">
    <location>
        <begin position="247"/>
        <end position="282"/>
    </location>
</feature>
<dbReference type="AlphaFoldDB" id="J3N463"/>
<dbReference type="Pfam" id="PF03478">
    <property type="entry name" value="Beta-prop_KIB1-4"/>
    <property type="match status" value="1"/>
</dbReference>
<evidence type="ECO:0000256" key="1">
    <source>
        <dbReference type="SAM" id="MobiDB-lite"/>
    </source>
</evidence>
<dbReference type="PANTHER" id="PTHR36901">
    <property type="entry name" value="F-BOX DOMAIN CONTAINING PROTEIN, EXPRESSED-RELATED"/>
    <property type="match status" value="1"/>
</dbReference>
<sequence length="322" mass="35452">MASRCRSPHHRLISRHAVPCAAAKWHDVATVVLSDDPDTADEWAVVAVGFPTNCLAYYSSATGAWTPLRFNAAGYAGVEHYKGRFYVAFKSQLCVCDVESAIPAVIPLEHIDGENVTGRGVVVETHLVQCDGELLLVSVHDNLEYSSGNSTILDNDGDGGDHDGNSESTGGHGRVVEVLRVEWLDGGAVRLVREEELRSHALFLGRNRAFALSPAEFPACRPSCAYLVDQQGHPDGRVRVVDLRPERRWESEEEATSTDDMSPDREREPEEEAAPAAATCTDDLDMISNKWARRDETIYPDDGRRGGPSAGWARRGWFFPTY</sequence>
<dbReference type="Proteomes" id="UP000006038">
    <property type="component" value="Chromosome 10"/>
</dbReference>
<feature type="domain" description="KIB1-4 beta-propeller" evidence="2">
    <location>
        <begin position="25"/>
        <end position="234"/>
    </location>
</feature>
<keyword evidence="4" id="KW-1185">Reference proteome</keyword>
<dbReference type="EnsemblPlants" id="OB10G23110.1">
    <property type="protein sequence ID" value="OB10G23110.1"/>
    <property type="gene ID" value="OB10G23110"/>
</dbReference>
<dbReference type="InterPro" id="IPR005174">
    <property type="entry name" value="KIB1-4_b-propeller"/>
</dbReference>
<feature type="region of interest" description="Disordered" evidence="1">
    <location>
        <begin position="150"/>
        <end position="171"/>
    </location>
</feature>
<evidence type="ECO:0000259" key="2">
    <source>
        <dbReference type="Pfam" id="PF03478"/>
    </source>
</evidence>
<evidence type="ECO:0000313" key="3">
    <source>
        <dbReference type="EnsemblPlants" id="OB10G23110.1"/>
    </source>
</evidence>
<protein>
    <recommendedName>
        <fullName evidence="2">KIB1-4 beta-propeller domain-containing protein</fullName>
    </recommendedName>
</protein>
<proteinExistence type="predicted"/>
<organism evidence="3">
    <name type="scientific">Oryza brachyantha</name>
    <name type="common">malo sina</name>
    <dbReference type="NCBI Taxonomy" id="4533"/>
    <lineage>
        <taxon>Eukaryota</taxon>
        <taxon>Viridiplantae</taxon>
        <taxon>Streptophyta</taxon>
        <taxon>Embryophyta</taxon>
        <taxon>Tracheophyta</taxon>
        <taxon>Spermatophyta</taxon>
        <taxon>Magnoliopsida</taxon>
        <taxon>Liliopsida</taxon>
        <taxon>Poales</taxon>
        <taxon>Poaceae</taxon>
        <taxon>BOP clade</taxon>
        <taxon>Oryzoideae</taxon>
        <taxon>Oryzeae</taxon>
        <taxon>Oryzinae</taxon>
        <taxon>Oryza</taxon>
    </lineage>
</organism>
<accession>J3N463</accession>
<dbReference type="PANTHER" id="PTHR36901:SF1">
    <property type="entry name" value="F-BOX DOMAIN CONTAINING PROTEIN, EXPRESSED"/>
    <property type="match status" value="1"/>
</dbReference>